<dbReference type="Gene3D" id="3.40.50.1000">
    <property type="entry name" value="HAD superfamily/HAD-like"/>
    <property type="match status" value="1"/>
</dbReference>
<sequence>MASKQFAVIFDMDGTMVDNTQYHFKSWQVLFKKYDKGNLTEQTYKGEISGTPIIDTVTRIFAEADVATRQLLLKEKEGLYRKFYSPYIGPINGLENLLIELKDAGVKLAIASSATVDDIDFVLNHVKVAQYFDVIIDGNRVSKGKPNPQIFLKAAADLGVLPKDCIVFEDSIAGITAGHAAGMKVVGITTAHPAERLQPTDLVINDFTELNPQRLAALFTND</sequence>
<dbReference type="Gene3D" id="1.10.150.240">
    <property type="entry name" value="Putative phosphatase, domain 2"/>
    <property type="match status" value="1"/>
</dbReference>
<dbReference type="InterPro" id="IPR010976">
    <property type="entry name" value="B-phosphoglucomutase_hydrolase"/>
</dbReference>
<dbReference type="NCBIfam" id="TIGR01509">
    <property type="entry name" value="HAD-SF-IA-v3"/>
    <property type="match status" value="1"/>
</dbReference>
<keyword evidence="3" id="KW-0597">Phosphoprotein</keyword>
<dbReference type="SFLD" id="SFLDG01135">
    <property type="entry name" value="C1.5.6:_HAD__Beta-PGM__Phospha"/>
    <property type="match status" value="1"/>
</dbReference>
<dbReference type="EMBL" id="JBHUON010000004">
    <property type="protein sequence ID" value="MFD2864148.1"/>
    <property type="molecule type" value="Genomic_DNA"/>
</dbReference>
<dbReference type="InterPro" id="IPR023198">
    <property type="entry name" value="PGP-like_dom2"/>
</dbReference>
<evidence type="ECO:0000256" key="2">
    <source>
        <dbReference type="ARBA" id="ARBA00006171"/>
    </source>
</evidence>
<dbReference type="InterPro" id="IPR006439">
    <property type="entry name" value="HAD-SF_hydro_IA"/>
</dbReference>
<evidence type="ECO:0000313" key="12">
    <source>
        <dbReference type="Proteomes" id="UP001597601"/>
    </source>
</evidence>
<keyword evidence="6" id="KW-0413">Isomerase</keyword>
<dbReference type="GO" id="GO:0016787">
    <property type="term" value="F:hydrolase activity"/>
    <property type="evidence" value="ECO:0007669"/>
    <property type="project" value="UniProtKB-KW"/>
</dbReference>
<evidence type="ECO:0000256" key="3">
    <source>
        <dbReference type="ARBA" id="ARBA00022553"/>
    </source>
</evidence>
<evidence type="ECO:0000256" key="9">
    <source>
        <dbReference type="ARBA" id="ARBA00044968"/>
    </source>
</evidence>
<comment type="caution">
    <text evidence="11">The sequence shown here is derived from an EMBL/GenBank/DDBJ whole genome shotgun (WGS) entry which is preliminary data.</text>
</comment>
<evidence type="ECO:0000256" key="4">
    <source>
        <dbReference type="ARBA" id="ARBA00022723"/>
    </source>
</evidence>
<evidence type="ECO:0000256" key="6">
    <source>
        <dbReference type="ARBA" id="ARBA00023235"/>
    </source>
</evidence>
<evidence type="ECO:0000256" key="7">
    <source>
        <dbReference type="ARBA" id="ARBA00023277"/>
    </source>
</evidence>
<dbReference type="InterPro" id="IPR041492">
    <property type="entry name" value="HAD_2"/>
</dbReference>
<keyword evidence="7" id="KW-0119">Carbohydrate metabolism</keyword>
<dbReference type="RefSeq" id="WP_377124382.1">
    <property type="nucleotide sequence ID" value="NZ_JBHUHN010000001.1"/>
</dbReference>
<name>A0ABW5XQG2_9SPHI</name>
<dbReference type="InterPro" id="IPR023214">
    <property type="entry name" value="HAD_sf"/>
</dbReference>
<dbReference type="Proteomes" id="UP001597601">
    <property type="component" value="Unassembled WGS sequence"/>
</dbReference>
<dbReference type="PRINTS" id="PR00413">
    <property type="entry name" value="HADHALOGNASE"/>
</dbReference>
<evidence type="ECO:0000256" key="1">
    <source>
        <dbReference type="ARBA" id="ARBA00001946"/>
    </source>
</evidence>
<protein>
    <recommendedName>
        <fullName evidence="10">Beta-phosphoglucomutase</fullName>
        <ecNumber evidence="9">5.4.2.6</ecNumber>
    </recommendedName>
</protein>
<gene>
    <name evidence="11" type="ORF">ACFSYC_05550</name>
</gene>
<dbReference type="NCBIfam" id="TIGR02009">
    <property type="entry name" value="PGMB-YQAB-SF"/>
    <property type="match status" value="1"/>
</dbReference>
<reference evidence="12" key="1">
    <citation type="journal article" date="2019" name="Int. J. Syst. Evol. Microbiol.">
        <title>The Global Catalogue of Microorganisms (GCM) 10K type strain sequencing project: providing services to taxonomists for standard genome sequencing and annotation.</title>
        <authorList>
            <consortium name="The Broad Institute Genomics Platform"/>
            <consortium name="The Broad Institute Genome Sequencing Center for Infectious Disease"/>
            <person name="Wu L."/>
            <person name="Ma J."/>
        </authorList>
    </citation>
    <scope>NUCLEOTIDE SEQUENCE [LARGE SCALE GENOMIC DNA]</scope>
    <source>
        <strain evidence="12">KCTC 52232</strain>
    </source>
</reference>
<comment type="cofactor">
    <cofactor evidence="1">
        <name>Mg(2+)</name>
        <dbReference type="ChEBI" id="CHEBI:18420"/>
    </cofactor>
</comment>
<dbReference type="InterPro" id="IPR036412">
    <property type="entry name" value="HAD-like_sf"/>
</dbReference>
<dbReference type="SFLD" id="SFLDG01129">
    <property type="entry name" value="C1.5:_HAD__Beta-PGM__Phosphata"/>
    <property type="match status" value="1"/>
</dbReference>
<dbReference type="PANTHER" id="PTHR46193">
    <property type="entry name" value="6-PHOSPHOGLUCONATE PHOSPHATASE"/>
    <property type="match status" value="1"/>
</dbReference>
<keyword evidence="5" id="KW-0460">Magnesium</keyword>
<dbReference type="Pfam" id="PF13419">
    <property type="entry name" value="HAD_2"/>
    <property type="match status" value="1"/>
</dbReference>
<keyword evidence="11" id="KW-0378">Hydrolase</keyword>
<proteinExistence type="inferred from homology"/>
<dbReference type="PANTHER" id="PTHR46193:SF18">
    <property type="entry name" value="HEXITOL PHOSPHATASE B"/>
    <property type="match status" value="1"/>
</dbReference>
<evidence type="ECO:0000256" key="8">
    <source>
        <dbReference type="ARBA" id="ARBA00044926"/>
    </source>
</evidence>
<accession>A0ABW5XQG2</accession>
<dbReference type="SFLD" id="SFLDS00003">
    <property type="entry name" value="Haloacid_Dehalogenase"/>
    <property type="match status" value="1"/>
</dbReference>
<dbReference type="SUPFAM" id="SSF56784">
    <property type="entry name" value="HAD-like"/>
    <property type="match status" value="1"/>
</dbReference>
<dbReference type="InterPro" id="IPR051600">
    <property type="entry name" value="Beta-PGM-like"/>
</dbReference>
<keyword evidence="12" id="KW-1185">Reference proteome</keyword>
<evidence type="ECO:0000256" key="10">
    <source>
        <dbReference type="ARBA" id="ARBA00044991"/>
    </source>
</evidence>
<evidence type="ECO:0000313" key="11">
    <source>
        <dbReference type="EMBL" id="MFD2864148.1"/>
    </source>
</evidence>
<organism evidence="11 12">
    <name type="scientific">Mucilaginibacter antarcticus</name>
    <dbReference type="NCBI Taxonomy" id="1855725"/>
    <lineage>
        <taxon>Bacteria</taxon>
        <taxon>Pseudomonadati</taxon>
        <taxon>Bacteroidota</taxon>
        <taxon>Sphingobacteriia</taxon>
        <taxon>Sphingobacteriales</taxon>
        <taxon>Sphingobacteriaceae</taxon>
        <taxon>Mucilaginibacter</taxon>
    </lineage>
</organism>
<dbReference type="NCBIfam" id="TIGR01549">
    <property type="entry name" value="HAD-SF-IA-v1"/>
    <property type="match status" value="1"/>
</dbReference>
<dbReference type="EC" id="5.4.2.6" evidence="9"/>
<keyword evidence="4" id="KW-0479">Metal-binding</keyword>
<comment type="similarity">
    <text evidence="2">Belongs to the HAD-like hydrolase superfamily. CbbY/CbbZ/Gph/YieH family.</text>
</comment>
<evidence type="ECO:0000256" key="5">
    <source>
        <dbReference type="ARBA" id="ARBA00022842"/>
    </source>
</evidence>
<comment type="catalytic activity">
    <reaction evidence="8">
        <text>beta-D-glucose 1-phosphate = beta-D-glucose 6-phosphate</text>
        <dbReference type="Rhea" id="RHEA:20113"/>
        <dbReference type="ChEBI" id="CHEBI:57684"/>
        <dbReference type="ChEBI" id="CHEBI:58247"/>
        <dbReference type="EC" id="5.4.2.6"/>
    </reaction>
</comment>